<accession>A0ACC1HYE4</accession>
<feature type="non-terminal residue" evidence="1">
    <location>
        <position position="148"/>
    </location>
</feature>
<evidence type="ECO:0000313" key="1">
    <source>
        <dbReference type="EMBL" id="KAJ1679429.1"/>
    </source>
</evidence>
<evidence type="ECO:0000313" key="2">
    <source>
        <dbReference type="Proteomes" id="UP001145114"/>
    </source>
</evidence>
<reference evidence="1" key="1">
    <citation type="submission" date="2022-06" db="EMBL/GenBank/DDBJ databases">
        <title>Phylogenomic reconstructions and comparative analyses of Kickxellomycotina fungi.</title>
        <authorList>
            <person name="Reynolds N.K."/>
            <person name="Stajich J.E."/>
            <person name="Barry K."/>
            <person name="Grigoriev I.V."/>
            <person name="Crous P."/>
            <person name="Smith M.E."/>
        </authorList>
    </citation>
    <scope>NUCLEOTIDE SEQUENCE</scope>
    <source>
        <strain evidence="1">RSA 2271</strain>
    </source>
</reference>
<proteinExistence type="predicted"/>
<sequence length="148" mass="16331">MSSQGDSLTPGSRIHFGTLEQQAFLNAKRKRDEEEGEEAKGSDKGVALEDLTADDLDDEQTYDISEASAASKESQRAMLAELERRRLARTLAVPTADSDVKAKLRELGEPICLFGEDAADRRSRLRYVMSLRAVRSEEESGKLLEAGL</sequence>
<name>A0ACC1HYE4_9FUNG</name>
<dbReference type="Proteomes" id="UP001145114">
    <property type="component" value="Unassembled WGS sequence"/>
</dbReference>
<protein>
    <submittedName>
        <fullName evidence="1">Uncharacterized protein</fullName>
    </submittedName>
</protein>
<keyword evidence="2" id="KW-1185">Reference proteome</keyword>
<gene>
    <name evidence="1" type="ORF">EV182_002078</name>
</gene>
<comment type="caution">
    <text evidence="1">The sequence shown here is derived from an EMBL/GenBank/DDBJ whole genome shotgun (WGS) entry which is preliminary data.</text>
</comment>
<organism evidence="1 2">
    <name type="scientific">Spiromyces aspiralis</name>
    <dbReference type="NCBI Taxonomy" id="68401"/>
    <lineage>
        <taxon>Eukaryota</taxon>
        <taxon>Fungi</taxon>
        <taxon>Fungi incertae sedis</taxon>
        <taxon>Zoopagomycota</taxon>
        <taxon>Kickxellomycotina</taxon>
        <taxon>Kickxellomycetes</taxon>
        <taxon>Kickxellales</taxon>
        <taxon>Kickxellaceae</taxon>
        <taxon>Spiromyces</taxon>
    </lineage>
</organism>
<dbReference type="EMBL" id="JAMZIH010000392">
    <property type="protein sequence ID" value="KAJ1679429.1"/>
    <property type="molecule type" value="Genomic_DNA"/>
</dbReference>